<dbReference type="GO" id="GO:0005829">
    <property type="term" value="C:cytosol"/>
    <property type="evidence" value="ECO:0007669"/>
    <property type="project" value="TreeGrafter"/>
</dbReference>
<feature type="binding site" evidence="4">
    <location>
        <position position="219"/>
    </location>
    <ligand>
        <name>pyruvate</name>
        <dbReference type="ChEBI" id="CHEBI:15361"/>
    </ligand>
</feature>
<dbReference type="InterPro" id="IPR013785">
    <property type="entry name" value="Aldolase_TIM"/>
</dbReference>
<dbReference type="SUPFAM" id="SSF51569">
    <property type="entry name" value="Aldolase"/>
    <property type="match status" value="1"/>
</dbReference>
<feature type="active site" description="Schiff-base intermediate with substrate" evidence="3">
    <location>
        <position position="177"/>
    </location>
</feature>
<comment type="similarity">
    <text evidence="2">Belongs to the DapA family.</text>
</comment>
<feature type="binding site" evidence="4">
    <location>
        <position position="61"/>
    </location>
    <ligand>
        <name>pyruvate</name>
        <dbReference type="ChEBI" id="CHEBI:15361"/>
    </ligand>
</feature>
<dbReference type="Pfam" id="PF00701">
    <property type="entry name" value="DHDPS"/>
    <property type="match status" value="1"/>
</dbReference>
<dbReference type="PRINTS" id="PR00146">
    <property type="entry name" value="DHPICSNTHASE"/>
</dbReference>
<keyword evidence="1 2" id="KW-0456">Lyase</keyword>
<dbReference type="GO" id="GO:0019262">
    <property type="term" value="P:N-acetylneuraminate catabolic process"/>
    <property type="evidence" value="ECO:0007669"/>
    <property type="project" value="TreeGrafter"/>
</dbReference>
<evidence type="ECO:0000256" key="2">
    <source>
        <dbReference type="PIRNR" id="PIRNR001365"/>
    </source>
</evidence>
<dbReference type="Proteomes" id="UP000282311">
    <property type="component" value="Unassembled WGS sequence"/>
</dbReference>
<sequence>MLPKTEDLSMTIKQADRFSGIHVAMPACYDAYGNVSPESVRRLTRHLLDAGIRGLYVGGGTGEGILQTEEERERTLEAVLEENGGTATVTVHVGAATTGAAIRLARHAETCGADAVSSIPPFYYAYTEEAVKEYWLSVMESAALPFILYYIPSATGFRMTENMLRDLLRHERLLGIKMTTFDTYELQRFKAIGGEKFLVFNGPDQQYVAGRIMGADAGIGGTYGAMPELFLKLEREYRLGHAAEAQRWQFIVNDIITEIRSIGLFAAVKGILRLRGVDCGEPRRPLPGLRQTDEPAVRRLYETIVRYAKDCEQEVTAL</sequence>
<protein>
    <submittedName>
        <fullName evidence="5">N-acetylneuraminate lyase</fullName>
    </submittedName>
</protein>
<evidence type="ECO:0000256" key="1">
    <source>
        <dbReference type="ARBA" id="ARBA00023239"/>
    </source>
</evidence>
<keyword evidence="6" id="KW-1185">Reference proteome</keyword>
<dbReference type="InterPro" id="IPR002220">
    <property type="entry name" value="DapA-like"/>
</dbReference>
<dbReference type="PIRSF" id="PIRSF001365">
    <property type="entry name" value="DHDPS"/>
    <property type="match status" value="1"/>
</dbReference>
<name>A0A3B0BV41_9BACL</name>
<dbReference type="PANTHER" id="PTHR42849:SF1">
    <property type="entry name" value="N-ACETYLNEURAMINATE LYASE"/>
    <property type="match status" value="1"/>
</dbReference>
<evidence type="ECO:0000313" key="5">
    <source>
        <dbReference type="EMBL" id="RKN75877.1"/>
    </source>
</evidence>
<gene>
    <name evidence="5" type="ORF">D7M11_25575</name>
</gene>
<dbReference type="AlphaFoldDB" id="A0A3B0BV41"/>
<comment type="caution">
    <text evidence="5">The sequence shown here is derived from an EMBL/GenBank/DDBJ whole genome shotgun (WGS) entry which is preliminary data.</text>
</comment>
<proteinExistence type="inferred from homology"/>
<dbReference type="GO" id="GO:0008747">
    <property type="term" value="F:N-acetylneuraminate lyase activity"/>
    <property type="evidence" value="ECO:0007669"/>
    <property type="project" value="TreeGrafter"/>
</dbReference>
<feature type="active site" description="Proton donor/acceptor" evidence="3">
    <location>
        <position position="149"/>
    </location>
</feature>
<evidence type="ECO:0000256" key="3">
    <source>
        <dbReference type="PIRSR" id="PIRSR001365-1"/>
    </source>
</evidence>
<dbReference type="EMBL" id="RBAH01000022">
    <property type="protein sequence ID" value="RKN75877.1"/>
    <property type="molecule type" value="Genomic_DNA"/>
</dbReference>
<dbReference type="Gene3D" id="3.20.20.70">
    <property type="entry name" value="Aldolase class I"/>
    <property type="match status" value="1"/>
</dbReference>
<evidence type="ECO:0000313" key="6">
    <source>
        <dbReference type="Proteomes" id="UP000282311"/>
    </source>
</evidence>
<dbReference type="SMART" id="SM01130">
    <property type="entry name" value="DHDPS"/>
    <property type="match status" value="1"/>
</dbReference>
<dbReference type="PANTHER" id="PTHR42849">
    <property type="entry name" value="N-ACETYLNEURAMINATE LYASE"/>
    <property type="match status" value="1"/>
</dbReference>
<evidence type="ECO:0000256" key="4">
    <source>
        <dbReference type="PIRSR" id="PIRSR001365-2"/>
    </source>
</evidence>
<reference evidence="5 6" key="1">
    <citation type="journal article" date="2007" name="Int. J. Syst. Evol. Microbiol.">
        <title>Paenibacillus ginsengarvi sp. nov., isolated from soil from ginseng cultivation.</title>
        <authorList>
            <person name="Yoon M.H."/>
            <person name="Ten L.N."/>
            <person name="Im W.T."/>
        </authorList>
    </citation>
    <scope>NUCLEOTIDE SEQUENCE [LARGE SCALE GENOMIC DNA]</scope>
    <source>
        <strain evidence="5 6">KCTC 13059</strain>
    </source>
</reference>
<organism evidence="5 6">
    <name type="scientific">Paenibacillus ginsengarvi</name>
    <dbReference type="NCBI Taxonomy" id="400777"/>
    <lineage>
        <taxon>Bacteria</taxon>
        <taxon>Bacillati</taxon>
        <taxon>Bacillota</taxon>
        <taxon>Bacilli</taxon>
        <taxon>Bacillales</taxon>
        <taxon>Paenibacillaceae</taxon>
        <taxon>Paenibacillus</taxon>
    </lineage>
</organism>
<accession>A0A3B0BV41</accession>